<gene>
    <name evidence="1" type="ORF">METZ01_LOCUS501725</name>
</gene>
<organism evidence="1">
    <name type="scientific">marine metagenome</name>
    <dbReference type="NCBI Taxonomy" id="408172"/>
    <lineage>
        <taxon>unclassified sequences</taxon>
        <taxon>metagenomes</taxon>
        <taxon>ecological metagenomes</taxon>
    </lineage>
</organism>
<dbReference type="AlphaFoldDB" id="A0A383DWK1"/>
<reference evidence="1" key="1">
    <citation type="submission" date="2018-05" db="EMBL/GenBank/DDBJ databases">
        <authorList>
            <person name="Lanie J.A."/>
            <person name="Ng W.-L."/>
            <person name="Kazmierczak K.M."/>
            <person name="Andrzejewski T.M."/>
            <person name="Davidsen T.M."/>
            <person name="Wayne K.J."/>
            <person name="Tettelin H."/>
            <person name="Glass J.I."/>
            <person name="Rusch D."/>
            <person name="Podicherti R."/>
            <person name="Tsui H.-C.T."/>
            <person name="Winkler M.E."/>
        </authorList>
    </citation>
    <scope>NUCLEOTIDE SEQUENCE</scope>
</reference>
<name>A0A383DWK1_9ZZZZ</name>
<dbReference type="EMBL" id="UINC01220806">
    <property type="protein sequence ID" value="SVE48871.1"/>
    <property type="molecule type" value="Genomic_DNA"/>
</dbReference>
<protein>
    <submittedName>
        <fullName evidence="1">Uncharacterized protein</fullName>
    </submittedName>
</protein>
<feature type="non-terminal residue" evidence="1">
    <location>
        <position position="120"/>
    </location>
</feature>
<accession>A0A383DWK1</accession>
<sequence>MKMNLKMKQSTYRILGALLFIYFANSVQAKYAQPDLEITPVDRLVKNLEAQVKAKPKDVRLRFNLARVHGMAFASKAVDTFIWSGREDQGVWFDYEPKHIPFRLLKTDDADKAKAAKAHL</sequence>
<evidence type="ECO:0000313" key="1">
    <source>
        <dbReference type="EMBL" id="SVE48871.1"/>
    </source>
</evidence>
<proteinExistence type="predicted"/>